<evidence type="ECO:0008006" key="4">
    <source>
        <dbReference type="Google" id="ProtNLM"/>
    </source>
</evidence>
<dbReference type="RefSeq" id="WP_010488128.1">
    <property type="nucleotide sequence ID" value="NZ_FZOG01000003.1"/>
</dbReference>
<gene>
    <name evidence="2" type="ORF">SAMN05216255_2504</name>
</gene>
<proteinExistence type="predicted"/>
<feature type="signal peptide" evidence="1">
    <location>
        <begin position="1"/>
        <end position="19"/>
    </location>
</feature>
<organism evidence="2 3">
    <name type="scientific">Pseudomonas segetis</name>
    <dbReference type="NCBI Taxonomy" id="298908"/>
    <lineage>
        <taxon>Bacteria</taxon>
        <taxon>Pseudomonadati</taxon>
        <taxon>Pseudomonadota</taxon>
        <taxon>Gammaproteobacteria</taxon>
        <taxon>Pseudomonadales</taxon>
        <taxon>Pseudomonadaceae</taxon>
        <taxon>Pseudomonas</taxon>
    </lineage>
</organism>
<sequence length="138" mass="15236">MRAFLAVTSLALISGCSLLMPSHDPNMAWVDLRTDDDTELLASEVDSKALEDDRFFQVSPGIHELHAHIRFEVDATNMGGDEAPLARTCEMLVKYNDFAAGQTYRLEAGSVGFRPWAKLFDTNDRLLATAREGSCGQI</sequence>
<dbReference type="AlphaFoldDB" id="A0A239F9P7"/>
<keyword evidence="3" id="KW-1185">Reference proteome</keyword>
<dbReference type="EMBL" id="FZOG01000003">
    <property type="protein sequence ID" value="SNS53525.1"/>
    <property type="molecule type" value="Genomic_DNA"/>
</dbReference>
<evidence type="ECO:0000313" key="2">
    <source>
        <dbReference type="EMBL" id="SNS53525.1"/>
    </source>
</evidence>
<dbReference type="Proteomes" id="UP000242915">
    <property type="component" value="Unassembled WGS sequence"/>
</dbReference>
<accession>A0A239F9P7</accession>
<feature type="chain" id="PRO_5011301831" description="Lipoprotein" evidence="1">
    <location>
        <begin position="20"/>
        <end position="138"/>
    </location>
</feature>
<keyword evidence="1" id="KW-0732">Signal</keyword>
<name>A0A239F9P7_9PSED</name>
<reference evidence="3" key="1">
    <citation type="submission" date="2017-06" db="EMBL/GenBank/DDBJ databases">
        <authorList>
            <person name="Varghese N."/>
            <person name="Submissions S."/>
        </authorList>
    </citation>
    <scope>NUCLEOTIDE SEQUENCE [LARGE SCALE GENOMIC DNA]</scope>
    <source>
        <strain evidence="3">CIP 108523</strain>
    </source>
</reference>
<dbReference type="PROSITE" id="PS51257">
    <property type="entry name" value="PROKAR_LIPOPROTEIN"/>
    <property type="match status" value="1"/>
</dbReference>
<evidence type="ECO:0000313" key="3">
    <source>
        <dbReference type="Proteomes" id="UP000242915"/>
    </source>
</evidence>
<evidence type="ECO:0000256" key="1">
    <source>
        <dbReference type="SAM" id="SignalP"/>
    </source>
</evidence>
<protein>
    <recommendedName>
        <fullName evidence="4">Lipoprotein</fullName>
    </recommendedName>
</protein>